<protein>
    <submittedName>
        <fullName evidence="1">Transcriptional repressor NrdR</fullName>
    </submittedName>
</protein>
<evidence type="ECO:0000313" key="1">
    <source>
        <dbReference type="EMBL" id="KAL0481815.1"/>
    </source>
</evidence>
<accession>A0AAW2YYH1</accession>
<dbReference type="Proteomes" id="UP001431209">
    <property type="component" value="Unassembled WGS sequence"/>
</dbReference>
<keyword evidence="2" id="KW-1185">Reference proteome</keyword>
<evidence type="ECO:0000313" key="2">
    <source>
        <dbReference type="Proteomes" id="UP001431209"/>
    </source>
</evidence>
<reference evidence="1 2" key="1">
    <citation type="submission" date="2024-03" db="EMBL/GenBank/DDBJ databases">
        <title>The Acrasis kona genome and developmental transcriptomes reveal deep origins of eukaryotic multicellular pathways.</title>
        <authorList>
            <person name="Sheikh S."/>
            <person name="Fu C.-J."/>
            <person name="Brown M.W."/>
            <person name="Baldauf S.L."/>
        </authorList>
    </citation>
    <scope>NUCLEOTIDE SEQUENCE [LARGE SCALE GENOMIC DNA]</scope>
    <source>
        <strain evidence="1 2">ATCC MYA-3509</strain>
    </source>
</reference>
<gene>
    <name evidence="1" type="ORF">AKO1_012410</name>
</gene>
<dbReference type="EMBL" id="JAOPGA020000795">
    <property type="protein sequence ID" value="KAL0481815.1"/>
    <property type="molecule type" value="Genomic_DNA"/>
</dbReference>
<organism evidence="1 2">
    <name type="scientific">Acrasis kona</name>
    <dbReference type="NCBI Taxonomy" id="1008807"/>
    <lineage>
        <taxon>Eukaryota</taxon>
        <taxon>Discoba</taxon>
        <taxon>Heterolobosea</taxon>
        <taxon>Tetramitia</taxon>
        <taxon>Eutetramitia</taxon>
        <taxon>Acrasidae</taxon>
        <taxon>Acrasis</taxon>
    </lineage>
</organism>
<comment type="caution">
    <text evidence="1">The sequence shown here is derived from an EMBL/GenBank/DDBJ whole genome shotgun (WGS) entry which is preliminary data.</text>
</comment>
<proteinExistence type="predicted"/>
<sequence>MFRVVMDIYDRGTFIRTADPKPIFVVAAADKSEELNQCVIAMLRQLDPSNITTKWSDIEVAKQNIADLNKVFSSVLESKNNAPPLKHSKMCLAPLSIARTQESKTTFNLTPNSPSVSVLLPFGMSVKASEPFLNTSPSEELLQACPPPNKKDLLKEFNKTNKKRTQDEVTLKLSPRKRIKKDYETSPPPAAHPYQTDVEIAHALIGMRKQQQVNYISLDTNDAVTLHYDDESSKQGMNEDAEKFINNLYAHVLLHQTFAKKLLNSDSIFKIEYSSIENDFFVFLNSGLICPTKSVSINIVDNFAERCGVNVRDLKRTLRREKRM</sequence>
<name>A0AAW2YYH1_9EUKA</name>
<dbReference type="AlphaFoldDB" id="A0AAW2YYH1"/>